<organism evidence="14 15">
    <name type="scientific">Peptoniphilus koenoeneniae</name>
    <dbReference type="NCBI Taxonomy" id="507751"/>
    <lineage>
        <taxon>Bacteria</taxon>
        <taxon>Bacillati</taxon>
        <taxon>Bacillota</taxon>
        <taxon>Tissierellia</taxon>
        <taxon>Tissierellales</taxon>
        <taxon>Peptoniphilaceae</taxon>
        <taxon>Peptoniphilus</taxon>
    </lineage>
</organism>
<keyword evidence="9 13" id="KW-1133">Transmembrane helix</keyword>
<feature type="transmembrane region" description="Helical" evidence="13">
    <location>
        <begin position="418"/>
        <end position="440"/>
    </location>
</feature>
<protein>
    <recommendedName>
        <fullName evidence="4">Probable multidrug resistance protein NorM</fullName>
    </recommendedName>
    <alternativeName>
        <fullName evidence="12">Multidrug-efflux transporter</fullName>
    </alternativeName>
</protein>
<evidence type="ECO:0000256" key="13">
    <source>
        <dbReference type="SAM" id="Phobius"/>
    </source>
</evidence>
<dbReference type="RefSeq" id="WP_307494946.1">
    <property type="nucleotide sequence ID" value="NZ_JAUSTN010000002.1"/>
</dbReference>
<comment type="caution">
    <text evidence="14">The sequence shown here is derived from an EMBL/GenBank/DDBJ whole genome shotgun (WGS) entry which is preliminary data.</text>
</comment>
<feature type="transmembrane region" description="Helical" evidence="13">
    <location>
        <begin position="48"/>
        <end position="71"/>
    </location>
</feature>
<sequence>MKKEYNLLDGPIKKTLITMSMPLMGTAFVQIAYQLVDLIWLGKLSTEAVAAVGSVGFFIWIAQGLCLIGKTGVGVGLSQAYGKNDKIMLKEVMRAGVIVNFTICALLIFIYLTFMNNILGFFRLEEEVFVMAKAYFKIVGIGLVFTFLNPILSVTFLSRGNSVTPFKIAIIALFTNIILDPLLIFGFWIFPKMGIRGAALATVIAQGVQTLLSIITGIKAKELFVSVNYFKEVKLKSIKGILNLGVPTSIQALVHAFVGLILNKYTASFGSVAIAVYSIGSQIESISWMSAEGFSSAFTTFFGQNYGAKRFERIEEARKSGMRIINSIGLFATIFLMVFSRQLFKIFVPGDEKLIEWGMYYLLIIGPSEIFMTMEIGTTGMLNGLGLTRLPAYNGLILNVLRIPFAKIFMPIFAVNGIWMAMSLSSILKGSIITIGYKYLCKKTDGFRNNMEKYVSKH</sequence>
<evidence type="ECO:0000256" key="9">
    <source>
        <dbReference type="ARBA" id="ARBA00022989"/>
    </source>
</evidence>
<dbReference type="EMBL" id="JAUSTN010000002">
    <property type="protein sequence ID" value="MDQ0274538.1"/>
    <property type="molecule type" value="Genomic_DNA"/>
</dbReference>
<evidence type="ECO:0000256" key="5">
    <source>
        <dbReference type="ARBA" id="ARBA00022448"/>
    </source>
</evidence>
<keyword evidence="6" id="KW-0050">Antiport</keyword>
<feature type="transmembrane region" description="Helical" evidence="13">
    <location>
        <begin position="197"/>
        <end position="220"/>
    </location>
</feature>
<feature type="transmembrane region" description="Helical" evidence="13">
    <location>
        <begin position="359"/>
        <end position="378"/>
    </location>
</feature>
<dbReference type="CDD" id="cd13140">
    <property type="entry name" value="MATE_like_1"/>
    <property type="match status" value="1"/>
</dbReference>
<feature type="transmembrane region" description="Helical" evidence="13">
    <location>
        <begin position="286"/>
        <end position="303"/>
    </location>
</feature>
<comment type="subcellular location">
    <subcellularLocation>
        <location evidence="2">Cell membrane</location>
        <topology evidence="2">Multi-pass membrane protein</topology>
    </subcellularLocation>
</comment>
<dbReference type="Proteomes" id="UP001236559">
    <property type="component" value="Unassembled WGS sequence"/>
</dbReference>
<dbReference type="PIRSF" id="PIRSF006603">
    <property type="entry name" value="DinF"/>
    <property type="match status" value="1"/>
</dbReference>
<evidence type="ECO:0000256" key="1">
    <source>
        <dbReference type="ARBA" id="ARBA00003408"/>
    </source>
</evidence>
<comment type="function">
    <text evidence="1">Multidrug efflux pump.</text>
</comment>
<feature type="transmembrane region" description="Helical" evidence="13">
    <location>
        <begin position="92"/>
        <end position="114"/>
    </location>
</feature>
<feature type="transmembrane region" description="Helical" evidence="13">
    <location>
        <begin position="134"/>
        <end position="157"/>
    </location>
</feature>
<evidence type="ECO:0000256" key="6">
    <source>
        <dbReference type="ARBA" id="ARBA00022449"/>
    </source>
</evidence>
<gene>
    <name evidence="14" type="ORF">J2S72_000546</name>
</gene>
<evidence type="ECO:0000256" key="11">
    <source>
        <dbReference type="ARBA" id="ARBA00023136"/>
    </source>
</evidence>
<evidence type="ECO:0000313" key="14">
    <source>
        <dbReference type="EMBL" id="MDQ0274538.1"/>
    </source>
</evidence>
<evidence type="ECO:0000256" key="4">
    <source>
        <dbReference type="ARBA" id="ARBA00020268"/>
    </source>
</evidence>
<evidence type="ECO:0000313" key="15">
    <source>
        <dbReference type="Proteomes" id="UP001236559"/>
    </source>
</evidence>
<dbReference type="Pfam" id="PF01554">
    <property type="entry name" value="MatE"/>
    <property type="match status" value="2"/>
</dbReference>
<keyword evidence="7" id="KW-1003">Cell membrane</keyword>
<feature type="transmembrane region" description="Helical" evidence="13">
    <location>
        <begin position="324"/>
        <end position="344"/>
    </location>
</feature>
<name>A0ABU0ATJ5_9FIRM</name>
<feature type="transmembrane region" description="Helical" evidence="13">
    <location>
        <begin position="21"/>
        <end position="42"/>
    </location>
</feature>
<dbReference type="InterPro" id="IPR002528">
    <property type="entry name" value="MATE_fam"/>
</dbReference>
<dbReference type="NCBIfam" id="TIGR00797">
    <property type="entry name" value="matE"/>
    <property type="match status" value="1"/>
</dbReference>
<reference evidence="14 15" key="1">
    <citation type="submission" date="2023-07" db="EMBL/GenBank/DDBJ databases">
        <title>Genomic Encyclopedia of Type Strains, Phase IV (KMG-IV): sequencing the most valuable type-strain genomes for metagenomic binning, comparative biology and taxonomic classification.</title>
        <authorList>
            <person name="Goeker M."/>
        </authorList>
    </citation>
    <scope>NUCLEOTIDE SEQUENCE [LARGE SCALE GENOMIC DNA]</scope>
    <source>
        <strain evidence="14 15">DSM 22616</strain>
    </source>
</reference>
<keyword evidence="10" id="KW-0406">Ion transport</keyword>
<accession>A0ABU0ATJ5</accession>
<dbReference type="InterPro" id="IPR050222">
    <property type="entry name" value="MATE_MdtK"/>
</dbReference>
<evidence type="ECO:0000256" key="2">
    <source>
        <dbReference type="ARBA" id="ARBA00004651"/>
    </source>
</evidence>
<evidence type="ECO:0000256" key="10">
    <source>
        <dbReference type="ARBA" id="ARBA00023065"/>
    </source>
</evidence>
<comment type="similarity">
    <text evidence="3">Belongs to the multi antimicrobial extrusion (MATE) (TC 2.A.66.1) family.</text>
</comment>
<feature type="transmembrane region" description="Helical" evidence="13">
    <location>
        <begin position="241"/>
        <end position="262"/>
    </location>
</feature>
<keyword evidence="11 13" id="KW-0472">Membrane</keyword>
<evidence type="ECO:0000256" key="7">
    <source>
        <dbReference type="ARBA" id="ARBA00022475"/>
    </source>
</evidence>
<feature type="transmembrane region" description="Helical" evidence="13">
    <location>
        <begin position="169"/>
        <end position="191"/>
    </location>
</feature>
<proteinExistence type="inferred from homology"/>
<dbReference type="InterPro" id="IPR048279">
    <property type="entry name" value="MdtK-like"/>
</dbReference>
<keyword evidence="5" id="KW-0813">Transport</keyword>
<dbReference type="PANTHER" id="PTHR43298:SF2">
    <property type="entry name" value="FMN_FAD EXPORTER YEEO-RELATED"/>
    <property type="match status" value="1"/>
</dbReference>
<feature type="transmembrane region" description="Helical" evidence="13">
    <location>
        <begin position="390"/>
        <end position="412"/>
    </location>
</feature>
<dbReference type="PANTHER" id="PTHR43298">
    <property type="entry name" value="MULTIDRUG RESISTANCE PROTEIN NORM-RELATED"/>
    <property type="match status" value="1"/>
</dbReference>
<keyword evidence="8 13" id="KW-0812">Transmembrane</keyword>
<evidence type="ECO:0000256" key="12">
    <source>
        <dbReference type="ARBA" id="ARBA00031636"/>
    </source>
</evidence>
<keyword evidence="15" id="KW-1185">Reference proteome</keyword>
<evidence type="ECO:0000256" key="8">
    <source>
        <dbReference type="ARBA" id="ARBA00022692"/>
    </source>
</evidence>
<evidence type="ECO:0000256" key="3">
    <source>
        <dbReference type="ARBA" id="ARBA00010199"/>
    </source>
</evidence>